<dbReference type="Pfam" id="PF02515">
    <property type="entry name" value="CoA_transf_3"/>
    <property type="match status" value="1"/>
</dbReference>
<keyword evidence="4" id="KW-1185">Reference proteome</keyword>
<evidence type="ECO:0000256" key="1">
    <source>
        <dbReference type="SAM" id="MobiDB-lite"/>
    </source>
</evidence>
<name>A0A3N0IW70_9ACTN</name>
<comment type="caution">
    <text evidence="3">The sequence shown here is derived from an EMBL/GenBank/DDBJ whole genome shotgun (WGS) entry which is preliminary data.</text>
</comment>
<gene>
    <name evidence="2" type="ORF">C1876_09295</name>
    <name evidence="3" type="ORF">DMP09_13190</name>
</gene>
<dbReference type="InterPro" id="IPR023606">
    <property type="entry name" value="CoA-Trfase_III_dom_1_sf"/>
</dbReference>
<protein>
    <submittedName>
        <fullName evidence="3">Carnitine dehydratase</fullName>
    </submittedName>
</protein>
<dbReference type="RefSeq" id="WP_114546447.1">
    <property type="nucleotide sequence ID" value="NZ_CATYHD010000016.1"/>
</dbReference>
<dbReference type="AlphaFoldDB" id="A0A3N0IW70"/>
<reference evidence="3" key="3">
    <citation type="journal article" date="2019" name="Microbiol. Resour. Announc.">
        <title>Draft Genome Sequences of Type Strains of Gordonibacter faecihominis, Paraeggerthella hongkongensis, Parvibacter caecicola,Slackia equolifaciens, Slackia faecicanis, and Slackia isoflavoniconvertens.</title>
        <authorList>
            <person name="Danylec N."/>
            <person name="Stoll D.A."/>
            <person name="Dotsch A."/>
            <person name="Huch M."/>
        </authorList>
    </citation>
    <scope>NUCLEOTIDE SEQUENCE</scope>
    <source>
        <strain evidence="3">DSM 16107</strain>
    </source>
</reference>
<proteinExistence type="predicted"/>
<dbReference type="Gene3D" id="3.40.50.10540">
    <property type="entry name" value="Crotonobetainyl-coa:carnitine coa-transferase, domain 1"/>
    <property type="match status" value="1"/>
</dbReference>
<accession>A0A3N0IW70</accession>
<dbReference type="Gene3D" id="3.30.1540.10">
    <property type="entry name" value="formyl-coa transferase, domain 3"/>
    <property type="match status" value="1"/>
</dbReference>
<dbReference type="OrthoDB" id="9797653at2"/>
<dbReference type="SUPFAM" id="SSF89796">
    <property type="entry name" value="CoA-transferase family III (CaiB/BaiF)"/>
    <property type="match status" value="1"/>
</dbReference>
<dbReference type="GO" id="GO:0003824">
    <property type="term" value="F:catalytic activity"/>
    <property type="evidence" value="ECO:0007669"/>
    <property type="project" value="InterPro"/>
</dbReference>
<evidence type="ECO:0000313" key="5">
    <source>
        <dbReference type="Proteomes" id="UP000270112"/>
    </source>
</evidence>
<feature type="region of interest" description="Disordered" evidence="1">
    <location>
        <begin position="50"/>
        <end position="70"/>
    </location>
</feature>
<evidence type="ECO:0000313" key="4">
    <source>
        <dbReference type="Proteomes" id="UP000253817"/>
    </source>
</evidence>
<dbReference type="Proteomes" id="UP000253817">
    <property type="component" value="Unassembled WGS sequence"/>
</dbReference>
<dbReference type="PANTHER" id="PTHR48228:SF2">
    <property type="entry name" value="E-CINNAMOYL-COA:R-PHENYLLACTATE COA TRANSFERASE LARGE SUBUNIT"/>
    <property type="match status" value="1"/>
</dbReference>
<evidence type="ECO:0000313" key="2">
    <source>
        <dbReference type="EMBL" id="RDB68637.1"/>
    </source>
</evidence>
<reference evidence="5" key="2">
    <citation type="submission" date="2018-05" db="EMBL/GenBank/DDBJ databases">
        <title>Genome Sequencing of selected type strains of the family Eggerthellaceae.</title>
        <authorList>
            <person name="Danylec N."/>
            <person name="Stoll D.A."/>
            <person name="Doetsch A."/>
            <person name="Huch M."/>
        </authorList>
    </citation>
    <scope>NUCLEOTIDE SEQUENCE [LARGE SCALE GENOMIC DNA]</scope>
    <source>
        <strain evidence="5">DSM 16107</strain>
    </source>
</reference>
<dbReference type="InterPro" id="IPR050509">
    <property type="entry name" value="CoA-transferase_III"/>
</dbReference>
<organism evidence="3 5">
    <name type="scientific">Eggerthella sinensis</name>
    <dbReference type="NCBI Taxonomy" id="242230"/>
    <lineage>
        <taxon>Bacteria</taxon>
        <taxon>Bacillati</taxon>
        <taxon>Actinomycetota</taxon>
        <taxon>Coriobacteriia</taxon>
        <taxon>Eggerthellales</taxon>
        <taxon>Eggerthellaceae</taxon>
        <taxon>Eggerthella</taxon>
    </lineage>
</organism>
<reference evidence="2 4" key="1">
    <citation type="journal article" date="2018" name="Elife">
        <title>Discovery and characterization of a prevalent human gut bacterial enzyme sufficient for the inactivation of a family of plant toxins.</title>
        <authorList>
            <person name="Koppel N."/>
            <person name="Bisanz J.E."/>
            <person name="Pandelia M.E."/>
            <person name="Turnbaugh P.J."/>
            <person name="Balskus E.P."/>
        </authorList>
    </citation>
    <scope>NUCLEOTIDE SEQUENCE [LARGE SCALE GENOMIC DNA]</scope>
    <source>
        <strain evidence="2 4">DSM 16107</strain>
    </source>
</reference>
<dbReference type="InterPro" id="IPR003673">
    <property type="entry name" value="CoA-Trfase_fam_III"/>
</dbReference>
<dbReference type="Proteomes" id="UP000270112">
    <property type="component" value="Unassembled WGS sequence"/>
</dbReference>
<sequence length="436" mass="49071">MSVTEKLNGYGPLNGVKVVELCEWVAAPATVRVLSEMGAEIIKVEPLHGDAQRTQGPGFGCEQTDREDPTIDLNNTNKNWLSLNLKTEEGSKVMHQLLATADVFVNNLRDKALVKLGLDYATLKEKYPTLIWAQMRGYGEFGPERDTPGFDAVCWAARGGVANVFREDGQSPAIPPQAFGDYNAASILSGGILAALFNRTRTGKGEKVTCNLYGAAIWGGNIGVMATQFGAPYPKSRKHVPNPFNNTYRTKDEKWMLICMPQYDKYYNMMMEITGNEEHKDQPDTCNLPALKKSEKQPEVISWLEAAFATKTFEEWDEILREHEVPHQKCFRYTDIIKDEEAYANDSLRWVEYEEFGKKAIPMSPLRFDDYGDPPIILSKPVGYHTAEFLKDLGYSDEEIAAMEEKDAIKCWHGDEVPDVIFKSERQLAGEAPCNW</sequence>
<evidence type="ECO:0000313" key="3">
    <source>
        <dbReference type="EMBL" id="RNM40690.1"/>
    </source>
</evidence>
<dbReference type="EMBL" id="QICC01000068">
    <property type="protein sequence ID" value="RNM40690.1"/>
    <property type="molecule type" value="Genomic_DNA"/>
</dbReference>
<dbReference type="EMBL" id="PPTT01000014">
    <property type="protein sequence ID" value="RDB68637.1"/>
    <property type="molecule type" value="Genomic_DNA"/>
</dbReference>
<dbReference type="PANTHER" id="PTHR48228">
    <property type="entry name" value="SUCCINYL-COA--D-CITRAMALATE COA-TRANSFERASE"/>
    <property type="match status" value="1"/>
</dbReference>
<dbReference type="InterPro" id="IPR044855">
    <property type="entry name" value="CoA-Trfase_III_dom3_sf"/>
</dbReference>